<dbReference type="AlphaFoldDB" id="A0A1T5BFU2"/>
<reference evidence="1 2" key="1">
    <citation type="submission" date="2017-02" db="EMBL/GenBank/DDBJ databases">
        <authorList>
            <person name="Peterson S.W."/>
        </authorList>
    </citation>
    <scope>NUCLEOTIDE SEQUENCE [LARGE SCALE GENOMIC DNA]</scope>
    <source>
        <strain evidence="1 2">DSM 24412</strain>
    </source>
</reference>
<dbReference type="Proteomes" id="UP000191055">
    <property type="component" value="Unassembled WGS sequence"/>
</dbReference>
<gene>
    <name evidence="1" type="ORF">SAMN03080601_00507</name>
</gene>
<evidence type="ECO:0000313" key="1">
    <source>
        <dbReference type="EMBL" id="SKB46172.1"/>
    </source>
</evidence>
<sequence length="66" mass="8025">MPYILQCNNYQTLLPKVNKKKQPAQIIMLHSIKSRYLKAFLFPQKYFHKKAMPNQYRFCMAFIKKI</sequence>
<proteinExistence type="predicted"/>
<dbReference type="KEGG" id="asx:CDL62_11385"/>
<organism evidence="1 2">
    <name type="scientific">Alkalitalea saponilacus</name>
    <dbReference type="NCBI Taxonomy" id="889453"/>
    <lineage>
        <taxon>Bacteria</taxon>
        <taxon>Pseudomonadati</taxon>
        <taxon>Bacteroidota</taxon>
        <taxon>Bacteroidia</taxon>
        <taxon>Marinilabiliales</taxon>
        <taxon>Marinilabiliaceae</taxon>
        <taxon>Alkalitalea</taxon>
    </lineage>
</organism>
<evidence type="ECO:0000313" key="2">
    <source>
        <dbReference type="Proteomes" id="UP000191055"/>
    </source>
</evidence>
<accession>A0A1T5BFU2</accession>
<name>A0A1T5BFU2_9BACT</name>
<keyword evidence="2" id="KW-1185">Reference proteome</keyword>
<protein>
    <submittedName>
        <fullName evidence="1">Uncharacterized protein</fullName>
    </submittedName>
</protein>
<dbReference type="EMBL" id="FUYV01000002">
    <property type="protein sequence ID" value="SKB46172.1"/>
    <property type="molecule type" value="Genomic_DNA"/>
</dbReference>